<evidence type="ECO:0000313" key="2">
    <source>
        <dbReference type="Proteomes" id="UP000005801"/>
    </source>
</evidence>
<accession>A6G0F3</accession>
<organism evidence="1 2">
    <name type="scientific">Plesiocystis pacifica SIR-1</name>
    <dbReference type="NCBI Taxonomy" id="391625"/>
    <lineage>
        <taxon>Bacteria</taxon>
        <taxon>Pseudomonadati</taxon>
        <taxon>Myxococcota</taxon>
        <taxon>Polyangia</taxon>
        <taxon>Nannocystales</taxon>
        <taxon>Nannocystaceae</taxon>
        <taxon>Plesiocystis</taxon>
    </lineage>
</organism>
<comment type="caution">
    <text evidence="1">The sequence shown here is derived from an EMBL/GenBank/DDBJ whole genome shotgun (WGS) entry which is preliminary data.</text>
</comment>
<dbReference type="STRING" id="391625.PPSIR1_36939"/>
<keyword evidence="2" id="KW-1185">Reference proteome</keyword>
<evidence type="ECO:0000313" key="1">
    <source>
        <dbReference type="EMBL" id="EDM80599.1"/>
    </source>
</evidence>
<dbReference type="EMBL" id="ABCS01000009">
    <property type="protein sequence ID" value="EDM80599.1"/>
    <property type="molecule type" value="Genomic_DNA"/>
</dbReference>
<reference evidence="1 2" key="1">
    <citation type="submission" date="2007-06" db="EMBL/GenBank/DDBJ databases">
        <authorList>
            <person name="Shimkets L."/>
            <person name="Ferriera S."/>
            <person name="Johnson J."/>
            <person name="Kravitz S."/>
            <person name="Beeson K."/>
            <person name="Sutton G."/>
            <person name="Rogers Y.-H."/>
            <person name="Friedman R."/>
            <person name="Frazier M."/>
            <person name="Venter J.C."/>
        </authorList>
    </citation>
    <scope>NUCLEOTIDE SEQUENCE [LARGE SCALE GENOMIC DNA]</scope>
    <source>
        <strain evidence="1 2">SIR-1</strain>
    </source>
</reference>
<dbReference type="OrthoDB" id="9817761at2"/>
<sequence>MADLRFEVGALVMCNFGPSGWKLGRVIALRYRERGWPAEMDAPYQVALEADHALIYVPEDDARYCREASPEELRIARRLDALAALPGPAGTELESSAHAAPASLGCAGVPTHAGSPGYRDGRCHGCHCCPPSWSSVELYSEHYRCAARNGLRVTRRAVDLGTVRVGGSVHHRAGEDAPNEGFMQCPTLVRLPPGLRFTDDGSLVGAVRFDPHRGPTYGVEFVAVSTAAWDDPEVGLVRLELRLAVEGNEAPDTFDVDAFAQAQQRARAAADRSLDALSDTWERWERGALGNRDTCEQMCAELGQLRALLERHPRLDGGRWWGLLGGFHMNVHKLLENTLFECELYLGHALTFGDPEVRALAEANLAGCYQKRLLEAARFVWMDGVEQMLRGEWAAAARRLSLAAAKVDGWGWAVNFGDIWLSEAAARLVHGARLGAPEGARWITEAAQLQAKAAARADEAEVFGPGGHPWAAELGEALATYRDLQDSGAGTAGWLEALESRTTYWCAQILGGASPFPPQPRPRREDAAALTRRLNDLVRACE</sequence>
<name>A6G0F3_9BACT</name>
<proteinExistence type="predicted"/>
<dbReference type="AlphaFoldDB" id="A6G0F3"/>
<dbReference type="RefSeq" id="WP_006970202.1">
    <property type="nucleotide sequence ID" value="NZ_ABCS01000009.1"/>
</dbReference>
<dbReference type="Proteomes" id="UP000005801">
    <property type="component" value="Unassembled WGS sequence"/>
</dbReference>
<gene>
    <name evidence="1" type="ORF">PPSIR1_36939</name>
</gene>
<protein>
    <submittedName>
        <fullName evidence="1">Uncharacterized protein</fullName>
    </submittedName>
</protein>